<dbReference type="AlphaFoldDB" id="A0A9X2T691"/>
<dbReference type="GO" id="GO:0017168">
    <property type="term" value="F:5-oxoprolinase (ATP-hydrolyzing) activity"/>
    <property type="evidence" value="ECO:0007669"/>
    <property type="project" value="TreeGrafter"/>
</dbReference>
<dbReference type="InterPro" id="IPR002821">
    <property type="entry name" value="Hydantoinase_A"/>
</dbReference>
<proteinExistence type="predicted"/>
<evidence type="ECO:0000259" key="3">
    <source>
        <dbReference type="Pfam" id="PF19278"/>
    </source>
</evidence>
<gene>
    <name evidence="4" type="ORF">NVS89_06170</name>
</gene>
<dbReference type="InterPro" id="IPR049517">
    <property type="entry name" value="ACX-like_C"/>
</dbReference>
<dbReference type="Pfam" id="PF05378">
    <property type="entry name" value="Hydant_A_N"/>
    <property type="match status" value="1"/>
</dbReference>
<dbReference type="GO" id="GO:0005829">
    <property type="term" value="C:cytosol"/>
    <property type="evidence" value="ECO:0007669"/>
    <property type="project" value="TreeGrafter"/>
</dbReference>
<evidence type="ECO:0000313" key="4">
    <source>
        <dbReference type="EMBL" id="MCS0494678.1"/>
    </source>
</evidence>
<organism evidence="4 5">
    <name type="scientific">Ancylobacter mangrovi</name>
    <dbReference type="NCBI Taxonomy" id="2972472"/>
    <lineage>
        <taxon>Bacteria</taxon>
        <taxon>Pseudomonadati</taxon>
        <taxon>Pseudomonadota</taxon>
        <taxon>Alphaproteobacteria</taxon>
        <taxon>Hyphomicrobiales</taxon>
        <taxon>Xanthobacteraceae</taxon>
        <taxon>Ancylobacter</taxon>
    </lineage>
</organism>
<feature type="domain" description="Hydantoinase A/oxoprolinase" evidence="1">
    <location>
        <begin position="200"/>
        <end position="484"/>
    </location>
</feature>
<accession>A0A9X2T691</accession>
<evidence type="ECO:0000259" key="1">
    <source>
        <dbReference type="Pfam" id="PF01968"/>
    </source>
</evidence>
<feature type="domain" description="Acetophenone carboxylase-like C-terminal" evidence="3">
    <location>
        <begin position="574"/>
        <end position="657"/>
    </location>
</feature>
<feature type="domain" description="Hydantoinase/oxoprolinase N-terminal" evidence="2">
    <location>
        <begin position="4"/>
        <end position="172"/>
    </location>
</feature>
<keyword evidence="5" id="KW-1185">Reference proteome</keyword>
<dbReference type="PANTHER" id="PTHR11365:SF23">
    <property type="entry name" value="HYPOTHETICAL 5-OXOPROLINASE (EUROFUNG)-RELATED"/>
    <property type="match status" value="1"/>
</dbReference>
<name>A0A9X2T691_9HYPH</name>
<dbReference type="GO" id="GO:0006749">
    <property type="term" value="P:glutathione metabolic process"/>
    <property type="evidence" value="ECO:0007669"/>
    <property type="project" value="TreeGrafter"/>
</dbReference>
<dbReference type="RefSeq" id="WP_258731709.1">
    <property type="nucleotide sequence ID" value="NZ_JANTHZ010000002.1"/>
</dbReference>
<dbReference type="Proteomes" id="UP001151088">
    <property type="component" value="Unassembled WGS sequence"/>
</dbReference>
<dbReference type="InterPro" id="IPR008040">
    <property type="entry name" value="Hydant_A_N"/>
</dbReference>
<evidence type="ECO:0000313" key="5">
    <source>
        <dbReference type="Proteomes" id="UP001151088"/>
    </source>
</evidence>
<dbReference type="InterPro" id="IPR045079">
    <property type="entry name" value="Oxoprolinase-like"/>
</dbReference>
<dbReference type="EMBL" id="JANTHZ010000002">
    <property type="protein sequence ID" value="MCS0494678.1"/>
    <property type="molecule type" value="Genomic_DNA"/>
</dbReference>
<evidence type="ECO:0000259" key="2">
    <source>
        <dbReference type="Pfam" id="PF05378"/>
    </source>
</evidence>
<dbReference type="Pfam" id="PF19278">
    <property type="entry name" value="Hydant_A_C"/>
    <property type="match status" value="1"/>
</dbReference>
<comment type="caution">
    <text evidence="4">The sequence shown here is derived from an EMBL/GenBank/DDBJ whole genome shotgun (WGS) entry which is preliminary data.</text>
</comment>
<dbReference type="PANTHER" id="PTHR11365">
    <property type="entry name" value="5-OXOPROLINASE RELATED"/>
    <property type="match status" value="1"/>
</dbReference>
<dbReference type="Pfam" id="PF01968">
    <property type="entry name" value="Hydantoinase_A"/>
    <property type="match status" value="1"/>
</dbReference>
<reference evidence="4" key="1">
    <citation type="submission" date="2022-08" db="EMBL/GenBank/DDBJ databases">
        <authorList>
            <person name="Li F."/>
        </authorList>
    </citation>
    <scope>NUCLEOTIDE SEQUENCE</scope>
    <source>
        <strain evidence="4">MQZ15Z-1</strain>
    </source>
</reference>
<protein>
    <submittedName>
        <fullName evidence="4">Hydantoinase/oxoprolinase family protein</fullName>
    </submittedName>
</protein>
<sequence length="666" mass="68444">MYTIDIDTGGTFTDGYVAGPDRKVGVKVDTTPHDLTLCFWNCIESGAKAIGLPTSDLLAQTRVVRFSSTIATNAAVQLSGPKLGVIVTRGAEEALYGAGGANPLFAFLPARLVVGLDEEVDAGGAVVREPSTDEIEAKAREILEQGARMLVICLANAHLNPANEKKVRAVLEASYPRHYLGAVPMLASHQISMVPDDALRANTTVINAYFHRSLAQSLYKAEDLVRRNRYRHPLMIVTADFGCTRVAKTRAINSYQSGPAACVRGAGVTAEALGHAKVLVIDVGGTTSDVAYIENGRPNGASQRPIRDVDVLQRIPDIISYGVGGGSKIRAADGTLTVGPDSQGAVPGPAGFGLGGTMATPTDVWLALGLIEADAYLGGRKKLKGDLARAAVERELAGPLGLAPEAAMLAAKEAVEARLARYISDGGFVSEGAGFGDVTLYAVGGGGGLLTVGVAEKLGAARAYFPLTAPVFSAFGASTLDVTHHYEAILPAGAGPDAVAGKIAGMEAEAARDMRGEGFLPAEVDSTLEAAVFAGRASAARIGPLPVGEEAMAAIGALAAQAGDASGGTGGYVELRLTATGRIPHPVLAALGERAAEADAALAGTRAIVTAEGRVTAPVYRFDRLPIGARIAGPAIAETEHTSILVPAGRTLEIDPHGGGVVEITS</sequence>